<evidence type="ECO:0000313" key="13">
    <source>
        <dbReference type="EMBL" id="KAL1140345.1"/>
    </source>
</evidence>
<evidence type="ECO:0000256" key="7">
    <source>
        <dbReference type="ARBA" id="ARBA00023132"/>
    </source>
</evidence>
<keyword evidence="3" id="KW-0813">Transport</keyword>
<comment type="subcellular location">
    <subcellularLocation>
        <location evidence="1">Nucleus</location>
        <location evidence="1">Nuclear pore complex</location>
    </subcellularLocation>
</comment>
<dbReference type="EMBL" id="JBFDAA010000001">
    <property type="protein sequence ID" value="KAL1140345.1"/>
    <property type="molecule type" value="Genomic_DNA"/>
</dbReference>
<evidence type="ECO:0000256" key="10">
    <source>
        <dbReference type="ARBA" id="ARBA00026227"/>
    </source>
</evidence>
<protein>
    <recommendedName>
        <fullName evidence="10">mRNA export factor GLE1</fullName>
    </recommendedName>
    <alternativeName>
        <fullName evidence="12">GLE1 RNA export mediator</fullName>
    </alternativeName>
    <alternativeName>
        <fullName evidence="11">Nucleoporin GLE1</fullName>
    </alternativeName>
</protein>
<dbReference type="InterPro" id="IPR038506">
    <property type="entry name" value="GLE1-like_sf"/>
</dbReference>
<dbReference type="Proteomes" id="UP001558652">
    <property type="component" value="Unassembled WGS sequence"/>
</dbReference>
<reference evidence="13 14" key="1">
    <citation type="submission" date="2024-07" db="EMBL/GenBank/DDBJ databases">
        <title>Chromosome-level genome assembly of the water stick insect Ranatra chinensis (Heteroptera: Nepidae).</title>
        <authorList>
            <person name="Liu X."/>
        </authorList>
    </citation>
    <scope>NUCLEOTIDE SEQUENCE [LARGE SCALE GENOMIC DNA]</scope>
    <source>
        <strain evidence="13">Cailab_2021Rc</strain>
        <tissue evidence="13">Muscle</tissue>
    </source>
</reference>
<evidence type="ECO:0000256" key="11">
    <source>
        <dbReference type="ARBA" id="ARBA00029983"/>
    </source>
</evidence>
<dbReference type="PANTHER" id="PTHR12960:SF0">
    <property type="entry name" value="MRNA EXPORT FACTOR GLE1"/>
    <property type="match status" value="1"/>
</dbReference>
<dbReference type="AlphaFoldDB" id="A0ABD0YWL5"/>
<evidence type="ECO:0000313" key="14">
    <source>
        <dbReference type="Proteomes" id="UP001558652"/>
    </source>
</evidence>
<dbReference type="GO" id="GO:0051028">
    <property type="term" value="P:mRNA transport"/>
    <property type="evidence" value="ECO:0007669"/>
    <property type="project" value="UniProtKB-KW"/>
</dbReference>
<evidence type="ECO:0000256" key="12">
    <source>
        <dbReference type="ARBA" id="ARBA00030897"/>
    </source>
</evidence>
<keyword evidence="7" id="KW-0906">Nuclear pore complex</keyword>
<comment type="similarity">
    <text evidence="2">Belongs to the GLE1 family.</text>
</comment>
<evidence type="ECO:0000256" key="2">
    <source>
        <dbReference type="ARBA" id="ARBA00011056"/>
    </source>
</evidence>
<keyword evidence="4" id="KW-0509">mRNA transport</keyword>
<evidence type="ECO:0000256" key="8">
    <source>
        <dbReference type="ARBA" id="ARBA00023242"/>
    </source>
</evidence>
<keyword evidence="8" id="KW-0539">Nucleus</keyword>
<proteinExistence type="inferred from homology"/>
<dbReference type="Pfam" id="PF07817">
    <property type="entry name" value="GLE1"/>
    <property type="match status" value="1"/>
</dbReference>
<comment type="function">
    <text evidence="9">Required for the export of mRNAs containing poly(A) tails from the nucleus into the cytoplasm. May be involved in the terminal step of the mRNA transport through the nuclear pore complex (NPC).</text>
</comment>
<sequence>MLDKFNKLSNLLRGQQVPVKDKKFSAAVHPLGIIYCSNLLAKKIVNQGEKVVSSRPEAAFPIASVTVALWAEFPDFGDLLLAHFHRTCPYLVPILSERLLNETEEEYFRKLGFLYENGEREDLNIFLSRMSGVMRLYCAMMVINIRKELMKPHVIGLWEGWRWCASFVNQEPRAEISATLLFVMLEVTGNALLKKYRHQFQKLLHLICKSYIPKIDQVQVYKVSNWFIKF</sequence>
<dbReference type="InterPro" id="IPR012476">
    <property type="entry name" value="GLE1"/>
</dbReference>
<dbReference type="Gene3D" id="1.25.40.510">
    <property type="entry name" value="GLE1-like"/>
    <property type="match status" value="1"/>
</dbReference>
<keyword evidence="6" id="KW-0811">Translocation</keyword>
<dbReference type="PANTHER" id="PTHR12960">
    <property type="entry name" value="GLE-1-RELATED"/>
    <property type="match status" value="1"/>
</dbReference>
<organism evidence="13 14">
    <name type="scientific">Ranatra chinensis</name>
    <dbReference type="NCBI Taxonomy" id="642074"/>
    <lineage>
        <taxon>Eukaryota</taxon>
        <taxon>Metazoa</taxon>
        <taxon>Ecdysozoa</taxon>
        <taxon>Arthropoda</taxon>
        <taxon>Hexapoda</taxon>
        <taxon>Insecta</taxon>
        <taxon>Pterygota</taxon>
        <taxon>Neoptera</taxon>
        <taxon>Paraneoptera</taxon>
        <taxon>Hemiptera</taxon>
        <taxon>Heteroptera</taxon>
        <taxon>Panheteroptera</taxon>
        <taxon>Nepomorpha</taxon>
        <taxon>Nepidae</taxon>
        <taxon>Ranatrinae</taxon>
        <taxon>Ranatra</taxon>
    </lineage>
</organism>
<keyword evidence="14" id="KW-1185">Reference proteome</keyword>
<evidence type="ECO:0000256" key="4">
    <source>
        <dbReference type="ARBA" id="ARBA00022816"/>
    </source>
</evidence>
<dbReference type="GO" id="GO:0015031">
    <property type="term" value="P:protein transport"/>
    <property type="evidence" value="ECO:0007669"/>
    <property type="project" value="UniProtKB-KW"/>
</dbReference>
<evidence type="ECO:0000256" key="5">
    <source>
        <dbReference type="ARBA" id="ARBA00022927"/>
    </source>
</evidence>
<name>A0ABD0YWL5_9HEMI</name>
<evidence type="ECO:0000256" key="9">
    <source>
        <dbReference type="ARBA" id="ARBA00024680"/>
    </source>
</evidence>
<accession>A0ABD0YWL5</accession>
<comment type="caution">
    <text evidence="13">The sequence shown here is derived from an EMBL/GenBank/DDBJ whole genome shotgun (WGS) entry which is preliminary data.</text>
</comment>
<keyword evidence="5" id="KW-0653">Protein transport</keyword>
<evidence type="ECO:0000256" key="3">
    <source>
        <dbReference type="ARBA" id="ARBA00022448"/>
    </source>
</evidence>
<dbReference type="GO" id="GO:0005643">
    <property type="term" value="C:nuclear pore"/>
    <property type="evidence" value="ECO:0007669"/>
    <property type="project" value="UniProtKB-SubCell"/>
</dbReference>
<evidence type="ECO:0000256" key="1">
    <source>
        <dbReference type="ARBA" id="ARBA00004567"/>
    </source>
</evidence>
<evidence type="ECO:0000256" key="6">
    <source>
        <dbReference type="ARBA" id="ARBA00023010"/>
    </source>
</evidence>
<gene>
    <name evidence="13" type="ORF">AAG570_000277</name>
</gene>